<protein>
    <recommendedName>
        <fullName evidence="4">Transposase IS204/IS1001/IS1096/IS1165 helix-turn-helix domain-containing protein</fullName>
    </recommendedName>
</protein>
<dbReference type="Proteomes" id="UP000077381">
    <property type="component" value="Unassembled WGS sequence"/>
</dbReference>
<feature type="region of interest" description="Disordered" evidence="1">
    <location>
        <begin position="50"/>
        <end position="69"/>
    </location>
</feature>
<reference evidence="2 3" key="1">
    <citation type="submission" date="2015-12" db="EMBL/GenBank/DDBJ databases">
        <title>Genome sequence of Streptomyces sp. G25.</title>
        <authorList>
            <person name="Poehlein A."/>
            <person name="Roettig A."/>
            <person name="Hiessl S."/>
            <person name="Hauschild P."/>
            <person name="Schauer J."/>
            <person name="Madkour M.H."/>
            <person name="Al-Ansari A.M."/>
            <person name="Almakishah N.H."/>
            <person name="Steinbuechel A."/>
            <person name="Daniel R."/>
        </authorList>
    </citation>
    <scope>NUCLEOTIDE SEQUENCE [LARGE SCALE GENOMIC DNA]</scope>
    <source>
        <strain evidence="3">G25(2015)</strain>
    </source>
</reference>
<gene>
    <name evidence="2" type="ORF">STSP_06700</name>
</gene>
<dbReference type="PATRIC" id="fig|1716141.3.peg.712"/>
<name>A0A177HZ64_9ACTN</name>
<dbReference type="STRING" id="1716141.STSP_06700"/>
<keyword evidence="3" id="KW-1185">Reference proteome</keyword>
<sequence length="69" mass="7650">MRVRVAAERRIRDAGFHRRPARDLHLSWPTVMHAFRDQAREVVDAPLPEADAVGVGEDPPGQAALGTRP</sequence>
<organism evidence="2 3">
    <name type="scientific">Streptomyces jeddahensis</name>
    <dbReference type="NCBI Taxonomy" id="1716141"/>
    <lineage>
        <taxon>Bacteria</taxon>
        <taxon>Bacillati</taxon>
        <taxon>Actinomycetota</taxon>
        <taxon>Actinomycetes</taxon>
        <taxon>Kitasatosporales</taxon>
        <taxon>Streptomycetaceae</taxon>
        <taxon>Streptomyces</taxon>
    </lineage>
</organism>
<dbReference type="AlphaFoldDB" id="A0A177HZ64"/>
<dbReference type="EMBL" id="LOHS01000029">
    <property type="protein sequence ID" value="OAH15967.1"/>
    <property type="molecule type" value="Genomic_DNA"/>
</dbReference>
<evidence type="ECO:0008006" key="4">
    <source>
        <dbReference type="Google" id="ProtNLM"/>
    </source>
</evidence>
<evidence type="ECO:0000256" key="1">
    <source>
        <dbReference type="SAM" id="MobiDB-lite"/>
    </source>
</evidence>
<evidence type="ECO:0000313" key="3">
    <source>
        <dbReference type="Proteomes" id="UP000077381"/>
    </source>
</evidence>
<proteinExistence type="predicted"/>
<evidence type="ECO:0000313" key="2">
    <source>
        <dbReference type="EMBL" id="OAH15967.1"/>
    </source>
</evidence>
<comment type="caution">
    <text evidence="2">The sequence shown here is derived from an EMBL/GenBank/DDBJ whole genome shotgun (WGS) entry which is preliminary data.</text>
</comment>
<accession>A0A177HZ64</accession>